<dbReference type="InterPro" id="IPR001188">
    <property type="entry name" value="Sperm_putr-bd"/>
</dbReference>
<feature type="signal peptide" evidence="6">
    <location>
        <begin position="1"/>
        <end position="33"/>
    </location>
</feature>
<feature type="chain" id="PRO_5047137542" description="Putrescine-binding periplasmic protein" evidence="6">
    <location>
        <begin position="34"/>
        <end position="376"/>
    </location>
</feature>
<comment type="caution">
    <text evidence="7">The sequence shown here is derived from an EMBL/GenBank/DDBJ whole genome shotgun (WGS) entry which is preliminary data.</text>
</comment>
<keyword evidence="8" id="KW-1185">Reference proteome</keyword>
<evidence type="ECO:0000256" key="1">
    <source>
        <dbReference type="ARBA" id="ARBA00004418"/>
    </source>
</evidence>
<comment type="subcellular location">
    <subcellularLocation>
        <location evidence="1 5">Periplasm</location>
    </subcellularLocation>
</comment>
<dbReference type="InterPro" id="IPR006059">
    <property type="entry name" value="SBP"/>
</dbReference>
<sequence length="376" mass="41075">MVAVNWQARLGRCLGLGLGALAAAATLALPARAQEEKVLNIYNWSDYIGDDTVKNFEKETGIKVRYDVFDNNEILNAKLVAGKSGYDIVVPTAQWARLQIDAGLLRKLDKSKLGNLANLDPAIQAKLAKLDPNNEHLVDWLWGYTTVGINVNKVKAALGGLPLPENAWDLIFDPKYAAKLKSCGVSFLDSPSEVLPAALQYLGKPAYSKVAADYQDAAKVLQAIRPYVTLFSSSGYINDMANGAVCVALGWSGDINIARQRALDAKNGNQIQVLVPKTAALMFDTMAIPADAPHPNNAHVFINYILRPEVHAGLSNKVFYANPNTASVKFVRKDIADNKAIFLSEQDKQRMAAPEATTAEVRRQVTRIYTKFKTGM</sequence>
<keyword evidence="4 5" id="KW-0574">Periplasm</keyword>
<evidence type="ECO:0000256" key="2">
    <source>
        <dbReference type="ARBA" id="ARBA00022448"/>
    </source>
</evidence>
<dbReference type="Gene3D" id="3.40.190.10">
    <property type="entry name" value="Periplasmic binding protein-like II"/>
    <property type="match status" value="2"/>
</dbReference>
<dbReference type="RefSeq" id="WP_273668905.1">
    <property type="nucleotide sequence ID" value="NZ_JAQQXR010000001.1"/>
</dbReference>
<evidence type="ECO:0000256" key="5">
    <source>
        <dbReference type="PIRNR" id="PIRNR019574"/>
    </source>
</evidence>
<comment type="function">
    <text evidence="5">Required for the activity of the bacterial periplasmic transport system of putrescine.</text>
</comment>
<dbReference type="PANTHER" id="PTHR30222">
    <property type="entry name" value="SPERMIDINE/PUTRESCINE-BINDING PERIPLASMIC PROTEIN"/>
    <property type="match status" value="1"/>
</dbReference>
<dbReference type="PANTHER" id="PTHR30222:SF12">
    <property type="entry name" value="NORSPERMIDINE SENSOR"/>
    <property type="match status" value="1"/>
</dbReference>
<comment type="similarity">
    <text evidence="5">Belongs to the bacterial solute-binding protein PotD/PotF family.</text>
</comment>
<dbReference type="PIRSF" id="PIRSF019574">
    <property type="entry name" value="Periplasmic_polyamine_BP"/>
    <property type="match status" value="1"/>
</dbReference>
<organism evidence="7 8">
    <name type="scientific">Janthinobacterium fluminis</name>
    <dbReference type="NCBI Taxonomy" id="2987524"/>
    <lineage>
        <taxon>Bacteria</taxon>
        <taxon>Pseudomonadati</taxon>
        <taxon>Pseudomonadota</taxon>
        <taxon>Betaproteobacteria</taxon>
        <taxon>Burkholderiales</taxon>
        <taxon>Oxalobacteraceae</taxon>
        <taxon>Janthinobacterium</taxon>
    </lineage>
</organism>
<accession>A0ABT5JW33</accession>
<gene>
    <name evidence="7" type="ORF">OIK44_01600</name>
</gene>
<dbReference type="Proteomes" id="UP001221208">
    <property type="component" value="Unassembled WGS sequence"/>
</dbReference>
<proteinExistence type="inferred from homology"/>
<keyword evidence="3 6" id="KW-0732">Signal</keyword>
<evidence type="ECO:0000313" key="7">
    <source>
        <dbReference type="EMBL" id="MDC8756281.1"/>
    </source>
</evidence>
<dbReference type="SUPFAM" id="SSF53850">
    <property type="entry name" value="Periplasmic binding protein-like II"/>
    <property type="match status" value="1"/>
</dbReference>
<protein>
    <recommendedName>
        <fullName evidence="5">Putrescine-binding periplasmic protein</fullName>
    </recommendedName>
</protein>
<evidence type="ECO:0000256" key="4">
    <source>
        <dbReference type="ARBA" id="ARBA00022764"/>
    </source>
</evidence>
<evidence type="ECO:0000256" key="3">
    <source>
        <dbReference type="ARBA" id="ARBA00022729"/>
    </source>
</evidence>
<dbReference type="Pfam" id="PF13416">
    <property type="entry name" value="SBP_bac_8"/>
    <property type="match status" value="1"/>
</dbReference>
<keyword evidence="2 5" id="KW-0813">Transport</keyword>
<evidence type="ECO:0000256" key="6">
    <source>
        <dbReference type="SAM" id="SignalP"/>
    </source>
</evidence>
<dbReference type="EMBL" id="JAQQXR010000001">
    <property type="protein sequence ID" value="MDC8756281.1"/>
    <property type="molecule type" value="Genomic_DNA"/>
</dbReference>
<evidence type="ECO:0000313" key="8">
    <source>
        <dbReference type="Proteomes" id="UP001221208"/>
    </source>
</evidence>
<name>A0ABT5JW33_9BURK</name>
<reference evidence="7 8" key="1">
    <citation type="submission" date="2022-10" db="EMBL/GenBank/DDBJ databases">
        <title>Janthinobacterium sp. hw3 Genome sequencing.</title>
        <authorList>
            <person name="Park S."/>
        </authorList>
    </citation>
    <scope>NUCLEOTIDE SEQUENCE [LARGE SCALE GENOMIC DNA]</scope>
    <source>
        <strain evidence="8">hw3</strain>
    </source>
</reference>
<dbReference type="PRINTS" id="PR00909">
    <property type="entry name" value="SPERMDNBNDNG"/>
</dbReference>
<dbReference type="CDD" id="cd13659">
    <property type="entry name" value="PBP2_PotF"/>
    <property type="match status" value="1"/>
</dbReference>